<accession>A0AAU9LY23</accession>
<feature type="compositionally biased region" description="Polar residues" evidence="1">
    <location>
        <begin position="26"/>
        <end position="35"/>
    </location>
</feature>
<name>A0AAU9LY23_9ASTR</name>
<proteinExistence type="predicted"/>
<feature type="compositionally biased region" description="Basic residues" evidence="1">
    <location>
        <begin position="294"/>
        <end position="315"/>
    </location>
</feature>
<evidence type="ECO:0000313" key="3">
    <source>
        <dbReference type="Proteomes" id="UP001157418"/>
    </source>
</evidence>
<feature type="region of interest" description="Disordered" evidence="1">
    <location>
        <begin position="360"/>
        <end position="379"/>
    </location>
</feature>
<dbReference type="Proteomes" id="UP001157418">
    <property type="component" value="Unassembled WGS sequence"/>
</dbReference>
<gene>
    <name evidence="2" type="ORF">LVIROSA_LOCUS1550</name>
</gene>
<feature type="compositionally biased region" description="Low complexity" evidence="1">
    <location>
        <begin position="367"/>
        <end position="376"/>
    </location>
</feature>
<sequence length="425" mass="47169">MASKEDSQTSKAKSSHKGSHSHATGPSTETHSSSPKVEMAASNYTALLNTQEQPKEVGVVVEYLHKCPLAYALLSTSTTPQSLIFEVFQSAVISTRASLGLSDIPPKPQTFVTPTSAQLLTMFKEMGYKFEDEQEPCLSRTQKSCLPTPWHFLSSVLTRCLFGSVGGRSKGKTDLCILMYGLFYDINVDYASILWEDFLNFLPASKNKFLIHHPRWWSIIIYDAIHNSNLALGWIPEGPQPHFLCMTSYRIRMASESGSSQPVIIPDSILTKLDENSASLCSYQKYIQGIISPPKKKRKHSDHTSKKKAKKKKKSNQPPPIPSSVVSDDNHGADLEEPTSLPKSGTTSKSFSFIDSLFQAPSDSDEPSSSAPVSPARVQSDLEDQAIVSPWVMTHLRMITNLNLKLFLKVLLYKIIMMRILQGGR</sequence>
<comment type="caution">
    <text evidence="2">The sequence shown here is derived from an EMBL/GenBank/DDBJ whole genome shotgun (WGS) entry which is preliminary data.</text>
</comment>
<evidence type="ECO:0000256" key="1">
    <source>
        <dbReference type="SAM" id="MobiDB-lite"/>
    </source>
</evidence>
<feature type="region of interest" description="Disordered" evidence="1">
    <location>
        <begin position="1"/>
        <end position="37"/>
    </location>
</feature>
<evidence type="ECO:0000313" key="2">
    <source>
        <dbReference type="EMBL" id="CAH1413593.1"/>
    </source>
</evidence>
<protein>
    <submittedName>
        <fullName evidence="2">Uncharacterized protein</fullName>
    </submittedName>
</protein>
<dbReference type="AlphaFoldDB" id="A0AAU9LY23"/>
<feature type="region of interest" description="Disordered" evidence="1">
    <location>
        <begin position="292"/>
        <end position="347"/>
    </location>
</feature>
<reference evidence="2 3" key="1">
    <citation type="submission" date="2022-01" db="EMBL/GenBank/DDBJ databases">
        <authorList>
            <person name="Xiong W."/>
            <person name="Schranz E."/>
        </authorList>
    </citation>
    <scope>NUCLEOTIDE SEQUENCE [LARGE SCALE GENOMIC DNA]</scope>
</reference>
<organism evidence="2 3">
    <name type="scientific">Lactuca virosa</name>
    <dbReference type="NCBI Taxonomy" id="75947"/>
    <lineage>
        <taxon>Eukaryota</taxon>
        <taxon>Viridiplantae</taxon>
        <taxon>Streptophyta</taxon>
        <taxon>Embryophyta</taxon>
        <taxon>Tracheophyta</taxon>
        <taxon>Spermatophyta</taxon>
        <taxon>Magnoliopsida</taxon>
        <taxon>eudicotyledons</taxon>
        <taxon>Gunneridae</taxon>
        <taxon>Pentapetalae</taxon>
        <taxon>asterids</taxon>
        <taxon>campanulids</taxon>
        <taxon>Asterales</taxon>
        <taxon>Asteraceae</taxon>
        <taxon>Cichorioideae</taxon>
        <taxon>Cichorieae</taxon>
        <taxon>Lactucinae</taxon>
        <taxon>Lactuca</taxon>
    </lineage>
</organism>
<dbReference type="EMBL" id="CAKMRJ010000001">
    <property type="protein sequence ID" value="CAH1413593.1"/>
    <property type="molecule type" value="Genomic_DNA"/>
</dbReference>
<keyword evidence="3" id="KW-1185">Reference proteome</keyword>